<reference evidence="1" key="1">
    <citation type="submission" date="2018-10" db="EMBL/GenBank/DDBJ databases">
        <title>Hidden diversity of soil giant viruses.</title>
        <authorList>
            <person name="Schulz F."/>
            <person name="Alteio L."/>
            <person name="Goudeau D."/>
            <person name="Ryan E.M."/>
            <person name="Malmstrom R.R."/>
            <person name="Blanchard J."/>
            <person name="Woyke T."/>
        </authorList>
    </citation>
    <scope>NUCLEOTIDE SEQUENCE</scope>
    <source>
        <strain evidence="1">EDV1</strain>
    </source>
</reference>
<protein>
    <submittedName>
        <fullName evidence="1">Uncharacterized protein</fullName>
    </submittedName>
</protein>
<proteinExistence type="predicted"/>
<name>A0A3G4ZY53_9VIRU</name>
<evidence type="ECO:0000313" key="1">
    <source>
        <dbReference type="EMBL" id="AYV78503.1"/>
    </source>
</evidence>
<dbReference type="EMBL" id="MK072081">
    <property type="protein sequence ID" value="AYV78503.1"/>
    <property type="molecule type" value="Genomic_DNA"/>
</dbReference>
<sequence length="172" mass="20302">MSHSYIETPRIKIYNDEFIDKTIIRLLEEKSIASKDQILLQEIYFYCYCNCCCACGGQKCRQRPTVTLIAWNNKEKTQIAIFEITIDDITSKEEFRKIKSFSCYDYNDYSKYESMIIDWPSNCTTDIDFEVWLETIKSNKNIKSWSLSQQTEEKPTSNITQAKLLKTIYDVL</sequence>
<accession>A0A3G4ZY53</accession>
<organism evidence="1">
    <name type="scientific">Edafosvirus sp</name>
    <dbReference type="NCBI Taxonomy" id="2487765"/>
    <lineage>
        <taxon>Viruses</taxon>
        <taxon>Varidnaviria</taxon>
        <taxon>Bamfordvirae</taxon>
        <taxon>Nucleocytoviricota</taxon>
        <taxon>Megaviricetes</taxon>
        <taxon>Imitervirales</taxon>
        <taxon>Mimiviridae</taxon>
        <taxon>Klosneuvirinae</taxon>
    </lineage>
</organism>
<gene>
    <name evidence="1" type="ORF">Edafosvirus16_2</name>
</gene>